<feature type="transmembrane region" description="Helical" evidence="1">
    <location>
        <begin position="36"/>
        <end position="53"/>
    </location>
</feature>
<dbReference type="AlphaFoldDB" id="A0A0D8J7E1"/>
<accession>A0A0D8J7E1</accession>
<keyword evidence="1" id="KW-0812">Transmembrane</keyword>
<dbReference type="EMBL" id="JRHC01000005">
    <property type="protein sequence ID" value="KJF42436.1"/>
    <property type="molecule type" value="Genomic_DNA"/>
</dbReference>
<organism evidence="2 3">
    <name type="scientific">Draconibacterium sediminis</name>
    <dbReference type="NCBI Taxonomy" id="1544798"/>
    <lineage>
        <taxon>Bacteria</taxon>
        <taxon>Pseudomonadati</taxon>
        <taxon>Bacteroidota</taxon>
        <taxon>Bacteroidia</taxon>
        <taxon>Marinilabiliales</taxon>
        <taxon>Prolixibacteraceae</taxon>
        <taxon>Draconibacterium</taxon>
    </lineage>
</organism>
<feature type="transmembrane region" description="Helical" evidence="1">
    <location>
        <begin position="12"/>
        <end position="30"/>
    </location>
</feature>
<keyword evidence="3" id="KW-1185">Reference proteome</keyword>
<dbReference type="OrthoDB" id="1121522at2"/>
<evidence type="ECO:0000313" key="3">
    <source>
        <dbReference type="Proteomes" id="UP000032544"/>
    </source>
</evidence>
<sequence length="150" mass="17290">MTIKNTEKVSKIKKIFFLVSILIALGILALFLLDHVLLALAGLGVFSMWYLYFHVADYQYIEYSDDADKIILRYYKVISFTGKAYNSIEFPKYRLRKALFEDSFFGKLSDLTLVIKTDRGIAEYPVVSLAGLTIEDRERIQESLNSIIKN</sequence>
<reference evidence="2 3" key="1">
    <citation type="submission" date="2014-09" db="EMBL/GenBank/DDBJ databases">
        <title>Draft Genome Sequence of Draconibacterium sp. JN14CK-3.</title>
        <authorList>
            <person name="Dong C."/>
            <person name="Lai Q."/>
            <person name="Shao Z."/>
        </authorList>
    </citation>
    <scope>NUCLEOTIDE SEQUENCE [LARGE SCALE GENOMIC DNA]</scope>
    <source>
        <strain evidence="2 3">JN14CK-3</strain>
    </source>
</reference>
<comment type="caution">
    <text evidence="2">The sequence shown here is derived from an EMBL/GenBank/DDBJ whole genome shotgun (WGS) entry which is preliminary data.</text>
</comment>
<evidence type="ECO:0000256" key="1">
    <source>
        <dbReference type="SAM" id="Phobius"/>
    </source>
</evidence>
<name>A0A0D8J7E1_9BACT</name>
<dbReference type="Proteomes" id="UP000032544">
    <property type="component" value="Unassembled WGS sequence"/>
</dbReference>
<dbReference type="STRING" id="1544798.LH29_17860"/>
<keyword evidence="1" id="KW-0472">Membrane</keyword>
<dbReference type="RefSeq" id="WP_045032124.1">
    <property type="nucleotide sequence ID" value="NZ_JRHC01000005.1"/>
</dbReference>
<gene>
    <name evidence="2" type="ORF">LH29_17860</name>
</gene>
<keyword evidence="1" id="KW-1133">Transmembrane helix</keyword>
<evidence type="ECO:0000313" key="2">
    <source>
        <dbReference type="EMBL" id="KJF42436.1"/>
    </source>
</evidence>
<proteinExistence type="predicted"/>
<evidence type="ECO:0008006" key="4">
    <source>
        <dbReference type="Google" id="ProtNLM"/>
    </source>
</evidence>
<protein>
    <recommendedName>
        <fullName evidence="4">DUF304 domain-containing protein</fullName>
    </recommendedName>
</protein>